<dbReference type="InterPro" id="IPR029026">
    <property type="entry name" value="tRNA_m1G_MTases_N"/>
</dbReference>
<dbReference type="Gene3D" id="3.40.1280.10">
    <property type="match status" value="1"/>
</dbReference>
<reference evidence="4" key="1">
    <citation type="submission" date="2020-05" db="EMBL/GenBank/DDBJ databases">
        <authorList>
            <person name="Chiriac C."/>
            <person name="Salcher M."/>
            <person name="Ghai R."/>
            <person name="Kavagutti S V."/>
        </authorList>
    </citation>
    <scope>NUCLEOTIDE SEQUENCE</scope>
</reference>
<dbReference type="GO" id="GO:0008173">
    <property type="term" value="F:RNA methyltransferase activity"/>
    <property type="evidence" value="ECO:0007669"/>
    <property type="project" value="InterPro"/>
</dbReference>
<accession>A0A6J6DQN7</accession>
<dbReference type="CDD" id="cd18095">
    <property type="entry name" value="SpoU-like_rRNA-MTase"/>
    <property type="match status" value="1"/>
</dbReference>
<dbReference type="InterPro" id="IPR051259">
    <property type="entry name" value="rRNA_Methyltransferase"/>
</dbReference>
<evidence type="ECO:0000256" key="2">
    <source>
        <dbReference type="ARBA" id="ARBA00022679"/>
    </source>
</evidence>
<name>A0A6J6DQN7_9ZZZZ</name>
<protein>
    <submittedName>
        <fullName evidence="4">Unannotated protein</fullName>
    </submittedName>
</protein>
<dbReference type="InterPro" id="IPR029064">
    <property type="entry name" value="Ribosomal_eL30-like_sf"/>
</dbReference>
<evidence type="ECO:0000313" key="4">
    <source>
        <dbReference type="EMBL" id="CAB4565514.1"/>
    </source>
</evidence>
<dbReference type="Pfam" id="PF00588">
    <property type="entry name" value="SpoU_methylase"/>
    <property type="match status" value="1"/>
</dbReference>
<proteinExistence type="predicted"/>
<dbReference type="PANTHER" id="PTHR43191:SF12">
    <property type="entry name" value="RRNA METHYLASE"/>
    <property type="match status" value="1"/>
</dbReference>
<keyword evidence="2" id="KW-0808">Transferase</keyword>
<dbReference type="SUPFAM" id="SSF75217">
    <property type="entry name" value="alpha/beta knot"/>
    <property type="match status" value="1"/>
</dbReference>
<organism evidence="4">
    <name type="scientific">freshwater metagenome</name>
    <dbReference type="NCBI Taxonomy" id="449393"/>
    <lineage>
        <taxon>unclassified sequences</taxon>
        <taxon>metagenomes</taxon>
        <taxon>ecological metagenomes</taxon>
    </lineage>
</organism>
<dbReference type="GO" id="GO:0003723">
    <property type="term" value="F:RNA binding"/>
    <property type="evidence" value="ECO:0007669"/>
    <property type="project" value="InterPro"/>
</dbReference>
<dbReference type="PANTHER" id="PTHR43191">
    <property type="entry name" value="RRNA METHYLTRANSFERASE 3"/>
    <property type="match status" value="1"/>
</dbReference>
<dbReference type="GO" id="GO:0032259">
    <property type="term" value="P:methylation"/>
    <property type="evidence" value="ECO:0007669"/>
    <property type="project" value="UniProtKB-KW"/>
</dbReference>
<feature type="domain" description="tRNA/rRNA methyltransferase SpoU type" evidence="3">
    <location>
        <begin position="120"/>
        <end position="262"/>
    </location>
</feature>
<dbReference type="EMBL" id="CAEZTQ010000017">
    <property type="protein sequence ID" value="CAB4565514.1"/>
    <property type="molecule type" value="Genomic_DNA"/>
</dbReference>
<dbReference type="InterPro" id="IPR029028">
    <property type="entry name" value="Alpha/beta_knot_MTases"/>
</dbReference>
<sequence>MITVVESEDDPRLDAFRWRDRQLASKLDRLEQVGAGLFVAEGDLVVQRALAAGCTPDALLCDEPMGTHFAQQLHDTTIYVGNEDLRREVTGLGVPLKAVGLFRRPGLVDPAVLIRSSQRIVVAEALDNPTNLGAIIRSAAALGWDGLLLTEGSADPLARRALRVSMGSGLQLPFARHENSLELHAMLQESNCATVALTPHRNAQEIHATSFPPEQKIALLLGSERDGLTADVLSRAHHQLRIPMFRDTDSLNVAAAAAIALFALGPR</sequence>
<evidence type="ECO:0000259" key="3">
    <source>
        <dbReference type="Pfam" id="PF00588"/>
    </source>
</evidence>
<dbReference type="AlphaFoldDB" id="A0A6J6DQN7"/>
<dbReference type="SUPFAM" id="SSF55315">
    <property type="entry name" value="L30e-like"/>
    <property type="match status" value="1"/>
</dbReference>
<gene>
    <name evidence="4" type="ORF">UFOPK1704_00171</name>
</gene>
<dbReference type="InterPro" id="IPR001537">
    <property type="entry name" value="SpoU_MeTrfase"/>
</dbReference>
<keyword evidence="1" id="KW-0489">Methyltransferase</keyword>
<dbReference type="GO" id="GO:0006396">
    <property type="term" value="P:RNA processing"/>
    <property type="evidence" value="ECO:0007669"/>
    <property type="project" value="InterPro"/>
</dbReference>
<evidence type="ECO:0000256" key="1">
    <source>
        <dbReference type="ARBA" id="ARBA00022603"/>
    </source>
</evidence>